<proteinExistence type="predicted"/>
<dbReference type="EMBL" id="BART01023870">
    <property type="protein sequence ID" value="GAG97769.1"/>
    <property type="molecule type" value="Genomic_DNA"/>
</dbReference>
<comment type="caution">
    <text evidence="1">The sequence shown here is derived from an EMBL/GenBank/DDBJ whole genome shotgun (WGS) entry which is preliminary data.</text>
</comment>
<gene>
    <name evidence="1" type="ORF">S01H4_43298</name>
</gene>
<feature type="non-terminal residue" evidence="1">
    <location>
        <position position="1"/>
    </location>
</feature>
<name>X1BPC6_9ZZZZ</name>
<reference evidence="1" key="1">
    <citation type="journal article" date="2014" name="Front. Microbiol.">
        <title>High frequency of phylogenetically diverse reductive dehalogenase-homologous genes in deep subseafloor sedimentary metagenomes.</title>
        <authorList>
            <person name="Kawai M."/>
            <person name="Futagami T."/>
            <person name="Toyoda A."/>
            <person name="Takaki Y."/>
            <person name="Nishi S."/>
            <person name="Hori S."/>
            <person name="Arai W."/>
            <person name="Tsubouchi T."/>
            <person name="Morono Y."/>
            <person name="Uchiyama I."/>
            <person name="Ito T."/>
            <person name="Fujiyama A."/>
            <person name="Inagaki F."/>
            <person name="Takami H."/>
        </authorList>
    </citation>
    <scope>NUCLEOTIDE SEQUENCE</scope>
    <source>
        <strain evidence="1">Expedition CK06-06</strain>
    </source>
</reference>
<dbReference type="AlphaFoldDB" id="X1BPC6"/>
<dbReference type="Gene3D" id="2.60.40.10">
    <property type="entry name" value="Immunoglobulins"/>
    <property type="match status" value="1"/>
</dbReference>
<sequence>VDVVPPETSFELSGTMGLNDWYISGVTVTLTVNEEATTAYSINGGPWLSYNEPFVVRLEGDVTVSYNSTDTAGNTEVTKEISLRIDMTPPDLDYDTDSIPREGILVTIIASDSFSGFGDVEYSLDGNLWLLYNDPFLLSEEGLITVHFRATDLAGNSVAMTVEIEVIIEILTPPTELTYSGDDSGVYSDPVYLEALLLDGINHLPVPGKTILFTLGTKNAYAVTDADGLASVIIILDQEEGVYALAISFAGDDDHRHHLIQVSL</sequence>
<dbReference type="SUPFAM" id="SSF49373">
    <property type="entry name" value="Invasin/intimin cell-adhesion fragments"/>
    <property type="match status" value="1"/>
</dbReference>
<dbReference type="InterPro" id="IPR013783">
    <property type="entry name" value="Ig-like_fold"/>
</dbReference>
<dbReference type="NCBIfam" id="NF047446">
    <property type="entry name" value="barrel_OmpL47"/>
    <property type="match status" value="2"/>
</dbReference>
<organism evidence="1">
    <name type="scientific">marine sediment metagenome</name>
    <dbReference type="NCBI Taxonomy" id="412755"/>
    <lineage>
        <taxon>unclassified sequences</taxon>
        <taxon>metagenomes</taxon>
        <taxon>ecological metagenomes</taxon>
    </lineage>
</organism>
<dbReference type="InterPro" id="IPR058094">
    <property type="entry name" value="Ig-like_OmpL47-like"/>
</dbReference>
<protein>
    <recommendedName>
        <fullName evidence="2">HYR domain-containing protein</fullName>
    </recommendedName>
</protein>
<evidence type="ECO:0008006" key="2">
    <source>
        <dbReference type="Google" id="ProtNLM"/>
    </source>
</evidence>
<accession>X1BPC6</accession>
<evidence type="ECO:0000313" key="1">
    <source>
        <dbReference type="EMBL" id="GAG97769.1"/>
    </source>
</evidence>
<dbReference type="InterPro" id="IPR008964">
    <property type="entry name" value="Invasin/intimin_cell_adhesion"/>
</dbReference>